<keyword evidence="6" id="KW-0804">Transcription</keyword>
<gene>
    <name evidence="8" type="ordered locus">SFHH103_00124</name>
</gene>
<dbReference type="eggNOG" id="COG4643">
    <property type="taxonomic scope" value="Bacteria"/>
</dbReference>
<dbReference type="EMBL" id="HE616890">
    <property type="protein sequence ID" value="CCE94628.1"/>
    <property type="molecule type" value="Genomic_DNA"/>
</dbReference>
<evidence type="ECO:0000313" key="9">
    <source>
        <dbReference type="Proteomes" id="UP000007735"/>
    </source>
</evidence>
<dbReference type="SUPFAM" id="SSF57783">
    <property type="entry name" value="Zinc beta-ribbon"/>
    <property type="match status" value="1"/>
</dbReference>
<evidence type="ECO:0000256" key="5">
    <source>
        <dbReference type="ARBA" id="ARBA00022705"/>
    </source>
</evidence>
<dbReference type="RefSeq" id="WP_014327154.1">
    <property type="nucleotide sequence ID" value="NC_016812.1"/>
</dbReference>
<dbReference type="STRING" id="1117943.SFHH103_00124"/>
<dbReference type="Pfam" id="PF08273">
    <property type="entry name" value="Zn_Ribbon_Prim"/>
    <property type="match status" value="1"/>
</dbReference>
<dbReference type="AlphaFoldDB" id="G9AA37"/>
<proteinExistence type="predicted"/>
<dbReference type="GO" id="GO:0004386">
    <property type="term" value="F:helicase activity"/>
    <property type="evidence" value="ECO:0007669"/>
    <property type="project" value="InterPro"/>
</dbReference>
<dbReference type="HOGENOM" id="CLU_059689_1_0_5"/>
<dbReference type="CDD" id="cd01029">
    <property type="entry name" value="TOPRIM_primases"/>
    <property type="match status" value="1"/>
</dbReference>
<evidence type="ECO:0000256" key="4">
    <source>
        <dbReference type="ARBA" id="ARBA00022695"/>
    </source>
</evidence>
<dbReference type="Pfam" id="PF23639">
    <property type="entry name" value="DUF7146"/>
    <property type="match status" value="1"/>
</dbReference>
<evidence type="ECO:0000259" key="7">
    <source>
        <dbReference type="SMART" id="SM00778"/>
    </source>
</evidence>
<name>G9AA37_SINF1</name>
<dbReference type="InterPro" id="IPR006171">
    <property type="entry name" value="TOPRIM_dom"/>
</dbReference>
<keyword evidence="1" id="KW-0240">DNA-directed RNA polymerase</keyword>
<dbReference type="Gene3D" id="3.90.580.10">
    <property type="entry name" value="Zinc finger, CHC2-type domain"/>
    <property type="match status" value="1"/>
</dbReference>
<keyword evidence="2" id="KW-0639">Primosome</keyword>
<keyword evidence="4 8" id="KW-0548">Nucleotidyltransferase</keyword>
<dbReference type="GO" id="GO:0006269">
    <property type="term" value="P:DNA replication, synthesis of primer"/>
    <property type="evidence" value="ECO:0007669"/>
    <property type="project" value="UniProtKB-KW"/>
</dbReference>
<evidence type="ECO:0000256" key="1">
    <source>
        <dbReference type="ARBA" id="ARBA00022478"/>
    </source>
</evidence>
<dbReference type="GO" id="GO:0000428">
    <property type="term" value="C:DNA-directed RNA polymerase complex"/>
    <property type="evidence" value="ECO:0007669"/>
    <property type="project" value="UniProtKB-KW"/>
</dbReference>
<dbReference type="GO" id="GO:0003677">
    <property type="term" value="F:DNA binding"/>
    <property type="evidence" value="ECO:0007669"/>
    <property type="project" value="InterPro"/>
</dbReference>
<keyword evidence="3 8" id="KW-0808">Transferase</keyword>
<dbReference type="EC" id="2.7.7.-" evidence="8"/>
<reference evidence="8 9" key="1">
    <citation type="journal article" date="2012" name="J. Bacteriol.">
        <title>Genome sequence of the soybean symbiont Sinorhizobium fredii HH103.</title>
        <authorList>
            <person name="Weidner S."/>
            <person name="Becker A."/>
            <person name="Bonilla I."/>
            <person name="Jaenicke S."/>
            <person name="Lloret J."/>
            <person name="Margaret I."/>
            <person name="Puhler A."/>
            <person name="Ruiz-Sainz J.E."/>
            <person name="Schneiker-Bekel S."/>
            <person name="Szczepanowski R."/>
            <person name="Vinardell J.M."/>
            <person name="Zehner S."/>
            <person name="Gottfert M."/>
        </authorList>
    </citation>
    <scope>NUCLEOTIDE SEQUENCE [LARGE SCALE GENOMIC DNA]</scope>
    <source>
        <strain evidence="8 9">HH103</strain>
    </source>
</reference>
<organism evidence="8 9">
    <name type="scientific">Sinorhizobium fredii (strain HH103)</name>
    <dbReference type="NCBI Taxonomy" id="1117943"/>
    <lineage>
        <taxon>Bacteria</taxon>
        <taxon>Pseudomonadati</taxon>
        <taxon>Pseudomonadota</taxon>
        <taxon>Alphaproteobacteria</taxon>
        <taxon>Hyphomicrobiales</taxon>
        <taxon>Rhizobiaceae</taxon>
        <taxon>Sinorhizobium/Ensifer group</taxon>
        <taxon>Sinorhizobium</taxon>
    </lineage>
</organism>
<feature type="domain" description="DNA primase/helicase Gp4 N-terminal Bacteriophage T7-like" evidence="7">
    <location>
        <begin position="29"/>
        <end position="65"/>
    </location>
</feature>
<dbReference type="InterPro" id="IPR055570">
    <property type="entry name" value="DUF7146"/>
</dbReference>
<evidence type="ECO:0000256" key="6">
    <source>
        <dbReference type="ARBA" id="ARBA00023163"/>
    </source>
</evidence>
<dbReference type="Proteomes" id="UP000007735">
    <property type="component" value="Chromosome"/>
</dbReference>
<dbReference type="GO" id="GO:0016779">
    <property type="term" value="F:nucleotidyltransferase activity"/>
    <property type="evidence" value="ECO:0007669"/>
    <property type="project" value="UniProtKB-KW"/>
</dbReference>
<dbReference type="GO" id="GO:0008270">
    <property type="term" value="F:zinc ion binding"/>
    <property type="evidence" value="ECO:0007669"/>
    <property type="project" value="InterPro"/>
</dbReference>
<evidence type="ECO:0000256" key="3">
    <source>
        <dbReference type="ARBA" id="ARBA00022679"/>
    </source>
</evidence>
<dbReference type="SMART" id="SM00778">
    <property type="entry name" value="Prim_Zn_Ribbon"/>
    <property type="match status" value="1"/>
</dbReference>
<dbReference type="Pfam" id="PF13362">
    <property type="entry name" value="Toprim_3"/>
    <property type="match status" value="1"/>
</dbReference>
<dbReference type="InterPro" id="IPR036977">
    <property type="entry name" value="DNA_primase_Znf_CHC2"/>
</dbReference>
<keyword evidence="5" id="KW-0235">DNA replication</keyword>
<dbReference type="InterPro" id="IPR013237">
    <property type="entry name" value="Phage_T7_Gp4_N"/>
</dbReference>
<accession>G9AA37</accession>
<evidence type="ECO:0000256" key="2">
    <source>
        <dbReference type="ARBA" id="ARBA00022515"/>
    </source>
</evidence>
<evidence type="ECO:0000313" key="8">
    <source>
        <dbReference type="EMBL" id="CCE94628.1"/>
    </source>
</evidence>
<dbReference type="InterPro" id="IPR034154">
    <property type="entry name" value="TOPRIM_DnaG/twinkle"/>
</dbReference>
<dbReference type="KEGG" id="sfh:SFHH103_00124"/>
<sequence>MSKQLIDQAKGRWRSVLGALGIPETCLTGKKGPCPICGGKDRFRFDDKGGSGSFYCNQCGPGYGIHLLQKTLNVEYAAACRMIEGVIGGIPAAAAPAVATKQDSARVSGTVKAREVWERASAVSQGSRVGVYLKSRGIDSPVPKVIRSVERLLYLDEDGEFRGLLPAMIALIQDAERRPTGIHRTFLMGDGSDKAPVPVPRKILGTLPAGSAIRLGEFSTVLGVAEGIETALAASWLFKVPVWAALTAGNLESWVPPEGVTDVHVFGDSDRNFAGQKAAYSLASRLTLRRFNVQVHIPQLAGDDWNDVLMRATA</sequence>
<dbReference type="GO" id="GO:1990077">
    <property type="term" value="C:primosome complex"/>
    <property type="evidence" value="ECO:0007669"/>
    <property type="project" value="UniProtKB-KW"/>
</dbReference>
<protein>
    <submittedName>
        <fullName evidence="8">DNA primase</fullName>
        <ecNumber evidence="8">2.7.7.-</ecNumber>
    </submittedName>
</protein>